<comment type="caution">
    <text evidence="1">The sequence shown here is derived from an EMBL/GenBank/DDBJ whole genome shotgun (WGS) entry which is preliminary data.</text>
</comment>
<dbReference type="Proteomes" id="UP001060085">
    <property type="component" value="Linkage Group LG03"/>
</dbReference>
<reference evidence="2" key="1">
    <citation type="journal article" date="2023" name="Nat. Plants">
        <title>Single-cell RNA sequencing provides a high-resolution roadmap for understanding the multicellular compartmentation of specialized metabolism.</title>
        <authorList>
            <person name="Sun S."/>
            <person name="Shen X."/>
            <person name="Li Y."/>
            <person name="Li Y."/>
            <person name="Wang S."/>
            <person name="Li R."/>
            <person name="Zhang H."/>
            <person name="Shen G."/>
            <person name="Guo B."/>
            <person name="Wei J."/>
            <person name="Xu J."/>
            <person name="St-Pierre B."/>
            <person name="Chen S."/>
            <person name="Sun C."/>
        </authorList>
    </citation>
    <scope>NUCLEOTIDE SEQUENCE [LARGE SCALE GENOMIC DNA]</scope>
</reference>
<organism evidence="1 2">
    <name type="scientific">Catharanthus roseus</name>
    <name type="common">Madagascar periwinkle</name>
    <name type="synonym">Vinca rosea</name>
    <dbReference type="NCBI Taxonomy" id="4058"/>
    <lineage>
        <taxon>Eukaryota</taxon>
        <taxon>Viridiplantae</taxon>
        <taxon>Streptophyta</taxon>
        <taxon>Embryophyta</taxon>
        <taxon>Tracheophyta</taxon>
        <taxon>Spermatophyta</taxon>
        <taxon>Magnoliopsida</taxon>
        <taxon>eudicotyledons</taxon>
        <taxon>Gunneridae</taxon>
        <taxon>Pentapetalae</taxon>
        <taxon>asterids</taxon>
        <taxon>lamiids</taxon>
        <taxon>Gentianales</taxon>
        <taxon>Apocynaceae</taxon>
        <taxon>Rauvolfioideae</taxon>
        <taxon>Vinceae</taxon>
        <taxon>Catharanthinae</taxon>
        <taxon>Catharanthus</taxon>
    </lineage>
</organism>
<protein>
    <submittedName>
        <fullName evidence="1">Uncharacterized protein</fullName>
    </submittedName>
</protein>
<proteinExistence type="predicted"/>
<name>A0ACC0BCH0_CATRO</name>
<evidence type="ECO:0000313" key="2">
    <source>
        <dbReference type="Proteomes" id="UP001060085"/>
    </source>
</evidence>
<gene>
    <name evidence="1" type="ORF">M9H77_10690</name>
</gene>
<dbReference type="EMBL" id="CM044703">
    <property type="protein sequence ID" value="KAI5670326.1"/>
    <property type="molecule type" value="Genomic_DNA"/>
</dbReference>
<accession>A0ACC0BCH0</accession>
<keyword evidence="2" id="KW-1185">Reference proteome</keyword>
<evidence type="ECO:0000313" key="1">
    <source>
        <dbReference type="EMBL" id="KAI5670326.1"/>
    </source>
</evidence>
<sequence length="103" mass="10838">MKTSSSSALAICAIMVVVLFLGGGDYYLLQGAEAVTCDASSLAPCVGPILNPPHKPGKDCCDAVTVQYPCLCTFMKDPQYGTYVNSPGAKEVLQACNLKWPSC</sequence>